<reference evidence="2 3" key="1">
    <citation type="submission" date="2008-12" db="EMBL/GenBank/DDBJ databases">
        <authorList>
            <person name="Fulton L."/>
            <person name="Clifton S."/>
            <person name="Fulton B."/>
            <person name="Xu J."/>
            <person name="Minx P."/>
            <person name="Pepin K.H."/>
            <person name="Johnson M."/>
            <person name="Bhonagiri V."/>
            <person name="Nash W.E."/>
            <person name="Mardis E.R."/>
            <person name="Wilson R.K."/>
        </authorList>
    </citation>
    <scope>NUCLEOTIDE SEQUENCE [LARGE SCALE GENOMIC DNA]</scope>
    <source>
        <strain evidence="2 3">DSM 18228</strain>
    </source>
</reference>
<evidence type="ECO:0000256" key="1">
    <source>
        <dbReference type="SAM" id="SignalP"/>
    </source>
</evidence>
<feature type="signal peptide" evidence="1">
    <location>
        <begin position="1"/>
        <end position="22"/>
    </location>
</feature>
<keyword evidence="3" id="KW-1185">Reference proteome</keyword>
<dbReference type="AlphaFoldDB" id="S0F567"/>
<evidence type="ECO:0008006" key="4">
    <source>
        <dbReference type="Google" id="ProtNLM"/>
    </source>
</evidence>
<dbReference type="HOGENOM" id="CLU_147176_0_0_10"/>
<proteinExistence type="predicted"/>
<dbReference type="Proteomes" id="UP000014073">
    <property type="component" value="Unassembled WGS sequence"/>
</dbReference>
<feature type="chain" id="PRO_5004486547" description="Lipoprotein" evidence="1">
    <location>
        <begin position="23"/>
        <end position="144"/>
    </location>
</feature>
<protein>
    <recommendedName>
        <fullName evidence="4">Lipoprotein</fullName>
    </recommendedName>
</protein>
<comment type="caution">
    <text evidence="2">The sequence shown here is derived from an EMBL/GenBank/DDBJ whole genome shotgun (WGS) entry which is preliminary data.</text>
</comment>
<organism evidence="2 3">
    <name type="scientific">Phocaeicola coprophilus DSM 18228 = JCM 13818</name>
    <dbReference type="NCBI Taxonomy" id="547042"/>
    <lineage>
        <taxon>Bacteria</taxon>
        <taxon>Pseudomonadati</taxon>
        <taxon>Bacteroidota</taxon>
        <taxon>Bacteroidia</taxon>
        <taxon>Bacteroidales</taxon>
        <taxon>Bacteroidaceae</taxon>
        <taxon>Phocaeicola</taxon>
    </lineage>
</organism>
<accession>S0F567</accession>
<dbReference type="EMBL" id="ACBW01000007">
    <property type="protein sequence ID" value="EEF74602.1"/>
    <property type="molecule type" value="Genomic_DNA"/>
</dbReference>
<dbReference type="RefSeq" id="WP_008139775.1">
    <property type="nucleotide sequence ID" value="NZ_EQ973628.1"/>
</dbReference>
<name>S0F567_9BACT</name>
<evidence type="ECO:0000313" key="3">
    <source>
        <dbReference type="Proteomes" id="UP000014073"/>
    </source>
</evidence>
<dbReference type="eggNOG" id="ENOG5034AQQ">
    <property type="taxonomic scope" value="Bacteria"/>
</dbReference>
<gene>
    <name evidence="2" type="ORF">BACCOPRO_00061</name>
</gene>
<sequence>MKRGKSYRMICGMLMLITFAFAFQACDYVGVEIGVGTDAYRENTDYLCSRPWSDEWYDDYGTYYYQELRFYGNNTGEDYLYTQDRHGYIQESVYNFTWDWFNSMYTSIRLTYGPGDYSYMDNISMGGNRLNCLLDGQPVYFIGK</sequence>
<evidence type="ECO:0000313" key="2">
    <source>
        <dbReference type="EMBL" id="EEF74602.1"/>
    </source>
</evidence>
<dbReference type="PROSITE" id="PS51257">
    <property type="entry name" value="PROKAR_LIPOPROTEIN"/>
    <property type="match status" value="1"/>
</dbReference>
<keyword evidence="1" id="KW-0732">Signal</keyword>